<dbReference type="Pfam" id="PF00352">
    <property type="entry name" value="TBP"/>
    <property type="match status" value="1"/>
</dbReference>
<evidence type="ECO:0000256" key="4">
    <source>
        <dbReference type="SAM" id="MobiDB-lite"/>
    </source>
</evidence>
<dbReference type="PROSITE" id="PS00351">
    <property type="entry name" value="TFIID"/>
    <property type="match status" value="1"/>
</dbReference>
<proteinExistence type="inferred from homology"/>
<dbReference type="InterPro" id="IPR012295">
    <property type="entry name" value="TBP_dom_sf"/>
</dbReference>
<dbReference type="GO" id="GO:0003677">
    <property type="term" value="F:DNA binding"/>
    <property type="evidence" value="ECO:0007669"/>
    <property type="project" value="UniProtKB-KW"/>
</dbReference>
<dbReference type="Gene3D" id="3.30.310.10">
    <property type="entry name" value="TATA-Binding Protein"/>
    <property type="match status" value="1"/>
</dbReference>
<dbReference type="SUPFAM" id="SSF55945">
    <property type="entry name" value="TATA-box binding protein-like"/>
    <property type="match status" value="1"/>
</dbReference>
<dbReference type="EMBL" id="JASFZW010000002">
    <property type="protein sequence ID" value="KAK2079708.1"/>
    <property type="molecule type" value="Genomic_DNA"/>
</dbReference>
<organism evidence="5 6">
    <name type="scientific">Prototheca wickerhamii</name>
    <dbReference type="NCBI Taxonomy" id="3111"/>
    <lineage>
        <taxon>Eukaryota</taxon>
        <taxon>Viridiplantae</taxon>
        <taxon>Chlorophyta</taxon>
        <taxon>core chlorophytes</taxon>
        <taxon>Trebouxiophyceae</taxon>
        <taxon>Chlorellales</taxon>
        <taxon>Chlorellaceae</taxon>
        <taxon>Prototheca</taxon>
    </lineage>
</organism>
<accession>A0AAD9ILD8</accession>
<dbReference type="PANTHER" id="PTHR10126">
    <property type="entry name" value="TATA-BOX BINDING PROTEIN"/>
    <property type="match status" value="1"/>
</dbReference>
<evidence type="ECO:0000313" key="6">
    <source>
        <dbReference type="Proteomes" id="UP001255856"/>
    </source>
</evidence>
<evidence type="ECO:0008006" key="7">
    <source>
        <dbReference type="Google" id="ProtNLM"/>
    </source>
</evidence>
<reference evidence="5" key="1">
    <citation type="submission" date="2021-01" db="EMBL/GenBank/DDBJ databases">
        <authorList>
            <person name="Eckstrom K.M.E."/>
        </authorList>
    </citation>
    <scope>NUCLEOTIDE SEQUENCE</scope>
    <source>
        <strain evidence="5">UVCC 0001</strain>
    </source>
</reference>
<dbReference type="InterPro" id="IPR030491">
    <property type="entry name" value="TBP_CS"/>
</dbReference>
<dbReference type="GO" id="GO:0006352">
    <property type="term" value="P:DNA-templated transcription initiation"/>
    <property type="evidence" value="ECO:0007669"/>
    <property type="project" value="InterPro"/>
</dbReference>
<evidence type="ECO:0000313" key="5">
    <source>
        <dbReference type="EMBL" id="KAK2079708.1"/>
    </source>
</evidence>
<comment type="caution">
    <text evidence="5">The sequence shown here is derived from an EMBL/GenBank/DDBJ whole genome shotgun (WGS) entry which is preliminary data.</text>
</comment>
<comment type="similarity">
    <text evidence="1">Belongs to the TBP family.</text>
</comment>
<dbReference type="InterPro" id="IPR000814">
    <property type="entry name" value="TBP"/>
</dbReference>
<gene>
    <name evidence="5" type="ORF">QBZ16_002103</name>
</gene>
<keyword evidence="6" id="KW-1185">Reference proteome</keyword>
<keyword evidence="2" id="KW-0238">DNA-binding</keyword>
<evidence type="ECO:0000256" key="3">
    <source>
        <dbReference type="ARBA" id="ARBA00023163"/>
    </source>
</evidence>
<evidence type="ECO:0000256" key="1">
    <source>
        <dbReference type="ARBA" id="ARBA00005560"/>
    </source>
</evidence>
<sequence length="93" mass="10227">MLYEPELFPGLIYRMVDPKIVLLIFVSGKVVLTGAKKREEIYAAFENIYPVLKEFKKGALMDSDPPPLPQITGPRAQPSVTPSSDLGAPPSQL</sequence>
<dbReference type="AlphaFoldDB" id="A0AAD9ILD8"/>
<name>A0AAD9ILD8_PROWI</name>
<keyword evidence="3" id="KW-0804">Transcription</keyword>
<dbReference type="Proteomes" id="UP001255856">
    <property type="component" value="Unassembled WGS sequence"/>
</dbReference>
<evidence type="ECO:0000256" key="2">
    <source>
        <dbReference type="ARBA" id="ARBA00023125"/>
    </source>
</evidence>
<feature type="region of interest" description="Disordered" evidence="4">
    <location>
        <begin position="60"/>
        <end position="93"/>
    </location>
</feature>
<protein>
    <recommendedName>
        <fullName evidence="7">TATA-box-binding protein</fullName>
    </recommendedName>
</protein>